<evidence type="ECO:0000313" key="2">
    <source>
        <dbReference type="Proteomes" id="UP000008210"/>
    </source>
</evidence>
<reference evidence="1 2" key="1">
    <citation type="journal article" date="2006" name="Nat. Biotechnol.">
        <title>Genome sequence of the bioplastic-producing 'Knallgas' bacterium Ralstonia eutropha H16.</title>
        <authorList>
            <person name="Pohlmann A."/>
            <person name="Fricke W.F."/>
            <person name="Reinecke F."/>
            <person name="Kusian B."/>
            <person name="Liesegang H."/>
            <person name="Cramm R."/>
            <person name="Eitinger T."/>
            <person name="Ewering C."/>
            <person name="Potter M."/>
            <person name="Schwartz E."/>
            <person name="Strittmatter A."/>
            <person name="Voss I."/>
            <person name="Gottschalk G."/>
            <person name="Steinbuechel A."/>
            <person name="Friedrich B."/>
            <person name="Bowien B."/>
        </authorList>
    </citation>
    <scope>NUCLEOTIDE SEQUENCE [LARGE SCALE GENOMIC DNA]</scope>
    <source>
        <strain evidence="2">ATCC 17699 / DSM 428 / KCTC 22496 / NCIMB 10442 / H16 / Stanier 337</strain>
    </source>
</reference>
<dbReference type="AlphaFoldDB" id="Q0JZ40"/>
<accession>Q0JZ40</accession>
<dbReference type="Gene3D" id="3.40.50.10610">
    <property type="entry name" value="ABC-type transport auxiliary lipoprotein component"/>
    <property type="match status" value="1"/>
</dbReference>
<dbReference type="EMBL" id="AM260480">
    <property type="protein sequence ID" value="CAJ96984.1"/>
    <property type="molecule type" value="Genomic_DNA"/>
</dbReference>
<organism evidence="1 2">
    <name type="scientific">Cupriavidus necator (strain ATCC 17699 / DSM 428 / KCTC 22496 / NCIMB 10442 / H16 / Stanier 337)</name>
    <name type="common">Ralstonia eutropha</name>
    <dbReference type="NCBI Taxonomy" id="381666"/>
    <lineage>
        <taxon>Bacteria</taxon>
        <taxon>Pseudomonadati</taxon>
        <taxon>Pseudomonadota</taxon>
        <taxon>Betaproteobacteria</taxon>
        <taxon>Burkholderiales</taxon>
        <taxon>Burkholderiaceae</taxon>
        <taxon>Cupriavidus</taxon>
    </lineage>
</organism>
<sequence length="194" mass="20523">MEKGMKMNKQTTAMTGKTVARRLAAWCGALGAALWLAGCAVTDVGRAPALARGEIIAVLPIVNYTETPQAGLRAEAIAESLLKTGGVASLKRYPASLNPETLFEPAEREAVGKALEWARAEKARYALTGAVQEWRYKVGVDGEPAVGISLQLLDVNSGEVVWSATGSDSGWSRASLSGTAQKLLRRLLAPLMQG</sequence>
<name>Q0JZ40_CUPNH</name>
<dbReference type="eggNOG" id="COG5616">
    <property type="taxonomic scope" value="Bacteria"/>
</dbReference>
<dbReference type="HOGENOM" id="CLU_105029_0_0_4"/>
<dbReference type="KEGG" id="reh:H16_B2202"/>
<evidence type="ECO:0000313" key="1">
    <source>
        <dbReference type="EMBL" id="CAJ96984.1"/>
    </source>
</evidence>
<evidence type="ECO:0008006" key="3">
    <source>
        <dbReference type="Google" id="ProtNLM"/>
    </source>
</evidence>
<dbReference type="STRING" id="381666.H16_B2202"/>
<keyword evidence="2" id="KW-1185">Reference proteome</keyword>
<gene>
    <name evidence="1" type="ordered locus">H16_B2202</name>
</gene>
<protein>
    <recommendedName>
        <fullName evidence="3">Penicillin-binding protein activator LpoB</fullName>
    </recommendedName>
</protein>
<dbReference type="Proteomes" id="UP000008210">
    <property type="component" value="Chromosome 2"/>
</dbReference>
<proteinExistence type="predicted"/>